<dbReference type="EMBL" id="MH155873">
    <property type="protein sequence ID" value="AWN05518.1"/>
    <property type="molecule type" value="Genomic_DNA"/>
</dbReference>
<keyword evidence="3" id="KW-1185">Reference proteome</keyword>
<gene>
    <name evidence="2" type="primary">25</name>
    <name evidence="2" type="ORF">SEA_PASCHALIS_25</name>
</gene>
<proteinExistence type="predicted"/>
<dbReference type="Proteomes" id="UP000246726">
    <property type="component" value="Segment"/>
</dbReference>
<name>A0A2U8UPH5_9CAUD</name>
<feature type="compositionally biased region" description="Basic and acidic residues" evidence="1">
    <location>
        <begin position="61"/>
        <end position="74"/>
    </location>
</feature>
<accession>A0A2U8UPH5</accession>
<reference evidence="2 3" key="1">
    <citation type="submission" date="2018-04" db="EMBL/GenBank/DDBJ databases">
        <authorList>
            <person name="Paschalis M.I."/>
            <person name="Cheong D.K."/>
            <person name="Petit-Frere T."/>
            <person name="Stoner K.N."/>
            <person name="Veracka M."/>
            <person name="Ewers R.M."/>
            <person name="Maciver D.B."/>
            <person name="Santiago X."/>
            <person name="Nichols C.D."/>
            <person name="Scaff D.S."/>
            <person name="Osorio S.M."/>
            <person name="Mercado F.J."/>
            <person name="Tamondong K.G."/>
            <person name="Lee J."/>
            <person name="Nicholson R.L."/>
            <person name="Antonucci M.K."/>
            <person name="Anger G.K."/>
            <person name="Washington J.M."/>
            <person name="Garlena R.A."/>
            <person name="Russell D.A."/>
            <person name="Pope W.H."/>
            <person name="Jacobs-Sera D."/>
            <person name="Hendrix R.W."/>
            <person name="Hatfull G.F."/>
        </authorList>
    </citation>
    <scope>NUCLEOTIDE SEQUENCE [LARGE SCALE GENOMIC DNA]</scope>
</reference>
<feature type="compositionally biased region" description="Polar residues" evidence="1">
    <location>
        <begin position="36"/>
        <end position="60"/>
    </location>
</feature>
<organism evidence="2 3">
    <name type="scientific">Microbacterium phage Paschalis</name>
    <dbReference type="NCBI Taxonomy" id="2992928"/>
    <lineage>
        <taxon>Viruses</taxon>
        <taxon>Duplodnaviria</taxon>
        <taxon>Heunggongvirae</taxon>
        <taxon>Uroviricota</taxon>
        <taxon>Caudoviricetes</taxon>
        <taxon>Hodgkinviridae</taxon>
        <taxon>Quhwahvirus</taxon>
        <taxon>Quhwahvirus paschalis</taxon>
    </lineage>
</organism>
<sequence length="80" mass="8463">MIMGCACNKQKSNGLAAKREESATTSTSAKSDTESRQATTASRLSAPTSRRQSFALQSGDKTGHFGSRLERDAAAARLRG</sequence>
<evidence type="ECO:0000256" key="1">
    <source>
        <dbReference type="SAM" id="MobiDB-lite"/>
    </source>
</evidence>
<dbReference type="RefSeq" id="YP_009801872.1">
    <property type="nucleotide sequence ID" value="NC_047976.1"/>
</dbReference>
<feature type="region of interest" description="Disordered" evidence="1">
    <location>
        <begin position="1"/>
        <end position="80"/>
    </location>
</feature>
<dbReference type="GeneID" id="54992400"/>
<protein>
    <submittedName>
        <fullName evidence="2">Uncharacterized protein</fullName>
    </submittedName>
</protein>
<evidence type="ECO:0000313" key="3">
    <source>
        <dbReference type="Proteomes" id="UP000246726"/>
    </source>
</evidence>
<evidence type="ECO:0000313" key="2">
    <source>
        <dbReference type="EMBL" id="AWN05518.1"/>
    </source>
</evidence>